<organism evidence="1 2">
    <name type="scientific">Perkinsus olseni</name>
    <name type="common">Perkinsus atlanticus</name>
    <dbReference type="NCBI Taxonomy" id="32597"/>
    <lineage>
        <taxon>Eukaryota</taxon>
        <taxon>Sar</taxon>
        <taxon>Alveolata</taxon>
        <taxon>Perkinsozoa</taxon>
        <taxon>Perkinsea</taxon>
        <taxon>Perkinsida</taxon>
        <taxon>Perkinsidae</taxon>
        <taxon>Perkinsus</taxon>
    </lineage>
</organism>
<feature type="non-terminal residue" evidence="1">
    <location>
        <position position="1"/>
    </location>
</feature>
<comment type="caution">
    <text evidence="1">The sequence shown here is derived from an EMBL/GenBank/DDBJ whole genome shotgun (WGS) entry which is preliminary data.</text>
</comment>
<reference evidence="1 2" key="1">
    <citation type="submission" date="2020-04" db="EMBL/GenBank/DDBJ databases">
        <title>Perkinsus olseni comparative genomics.</title>
        <authorList>
            <person name="Bogema D.R."/>
        </authorList>
    </citation>
    <scope>NUCLEOTIDE SEQUENCE [LARGE SCALE GENOMIC DNA]</scope>
    <source>
        <strain evidence="1">ATCC PRA-205</strain>
    </source>
</reference>
<dbReference type="EMBL" id="JABANM010008148">
    <property type="protein sequence ID" value="KAF4743106.1"/>
    <property type="molecule type" value="Genomic_DNA"/>
</dbReference>
<sequence length="136" mass="14466">MNSSLRIAAVADSPGSNSTPLSLMVGGDGKFVVAVCDMMLLKIEGSQWSAHRVALRGASADTVGSKRYDERCCLLEEEKDGRGALIEDPPPPGSIVPSPQLLRFVKSLSVWGTNARRATLRGMSNSRPAIVQSTPL</sequence>
<evidence type="ECO:0000313" key="2">
    <source>
        <dbReference type="Proteomes" id="UP000574390"/>
    </source>
</evidence>
<dbReference type="Proteomes" id="UP000574390">
    <property type="component" value="Unassembled WGS sequence"/>
</dbReference>
<evidence type="ECO:0000313" key="1">
    <source>
        <dbReference type="EMBL" id="KAF4743106.1"/>
    </source>
</evidence>
<dbReference type="AlphaFoldDB" id="A0A7J6TFB4"/>
<name>A0A7J6TFB4_PEROL</name>
<proteinExistence type="predicted"/>
<gene>
    <name evidence="1" type="ORF">FOZ62_001630</name>
</gene>
<protein>
    <submittedName>
        <fullName evidence="1">Uncharacterized protein</fullName>
    </submittedName>
</protein>
<accession>A0A7J6TFB4</accession>